<evidence type="ECO:0000256" key="11">
    <source>
        <dbReference type="ARBA" id="ARBA00023136"/>
    </source>
</evidence>
<keyword evidence="9" id="KW-1278">Translocase</keyword>
<dbReference type="InterPro" id="IPR023298">
    <property type="entry name" value="ATPase_P-typ_TM_dom_sf"/>
</dbReference>
<keyword evidence="3" id="KW-0597">Phosphoprotein</keyword>
<feature type="transmembrane region" description="Helical" evidence="13">
    <location>
        <begin position="188"/>
        <end position="208"/>
    </location>
</feature>
<comment type="similarity">
    <text evidence="2">Belongs to the cation transport ATPase (P-type) (TC 3.A.3) family. Type V subfamily.</text>
</comment>
<keyword evidence="4 13" id="KW-0812">Transmembrane</keyword>
<dbReference type="Pfam" id="PF13246">
    <property type="entry name" value="Cation_ATPase"/>
    <property type="match status" value="1"/>
</dbReference>
<dbReference type="SFLD" id="SFLDG00002">
    <property type="entry name" value="C1.7:_P-type_atpase_like"/>
    <property type="match status" value="1"/>
</dbReference>
<dbReference type="Gene3D" id="1.20.1110.10">
    <property type="entry name" value="Calcium-transporting ATPase, transmembrane domain"/>
    <property type="match status" value="1"/>
</dbReference>
<protein>
    <recommendedName>
        <fullName evidence="14">P-type ATPase A domain-containing protein</fullName>
    </recommendedName>
</protein>
<sequence length="954" mass="103178">MPPAPVVYSDEDDCAAVARSGPSLFAGPASSRLQVHRTAGHRDTEGFHVDVESFQGYRLSWRKLPLVLLLTSRRDTIARVKTFVATIPVILTGPKFQRLGSKPASVRDVRVIDAFYMRFLYCPDLNTFVPVPGVPHEFSAQLVEVAAWLQQRTDTAAQLRQPPADLVSTFPCSAWDRKERRQIHFYQYYWWALVIGAVTLGSVGGSVVQTYSNKRGLNTLVRHVCNVDVVQPGRTHSVKSTELVPGDIVVVKQGRLPCDMVLLWGRAIVDENALTGESVPIRKSPFLSQHAGPGYRAHVHAPCTLQSGTQVLQVEGQGVISWVPTAVMAHKFGLAARDVGISFGNMVIIALPPALVTCLAIVTACSIFRLYRRRISVSNAARIKAAGHVSVVCFDKTGTITEAGMHLKGILPVVDDRIAGLQVHHYNWSPAVRMLLATCHSLISVDDKLMGEDLDKQPFLSMGAAFVGPDLITLPSLPEGGVQRASKGADEQVSEEALEDDGQWLSILRQFEFSSTRQRIVLVTKALDSEEYIVNAKGSPEAILPLVDRQSIPLNFHKVLDDYASQGFRMMAMATGRLPRDTTPEEVVGKGQQEIEEAANLMFLGLCVIINKLHPESKGALKRLHNRAQMRTVMVTGDHVNTSISVAKMCGMLYERRPICVVDAVDISPASSALDLAFTAVYAQPQGSAALSAAEAMRGIAAGEYQCAVTGRGFVEMLKLGDPELTAVVLQNVVVAARMLPNHKQDLVALLGDGVDAGHYGCERIQGLGNYVAFCGDGLNDMVALKAASVGVSLCAGGANSPAAPFTAHQRNVGSMAAVLAEGRCTLVITYFMFQYMAVYSVNQAVLTNILAFYGLAPSNNQYLLMDILFVFVFTTLVARTEPTLGLTREKPPPRLLSPVIVLPCLVQAVMATAMQLGAIGLLQLQAWYRSTDVLANPALQGGCAVGGRLPAPA</sequence>
<dbReference type="Gene3D" id="2.70.150.10">
    <property type="entry name" value="Calcium-transporting ATPase, cytoplasmic transduction domain A"/>
    <property type="match status" value="1"/>
</dbReference>
<evidence type="ECO:0000256" key="8">
    <source>
        <dbReference type="ARBA" id="ARBA00022842"/>
    </source>
</evidence>
<dbReference type="SFLD" id="SFLDS00003">
    <property type="entry name" value="Haloacid_Dehalogenase"/>
    <property type="match status" value="1"/>
</dbReference>
<evidence type="ECO:0000256" key="3">
    <source>
        <dbReference type="ARBA" id="ARBA00022553"/>
    </source>
</evidence>
<comment type="catalytic activity">
    <reaction evidence="12">
        <text>ATP + H2O = ADP + phosphate + H(+)</text>
        <dbReference type="Rhea" id="RHEA:13065"/>
        <dbReference type="ChEBI" id="CHEBI:15377"/>
        <dbReference type="ChEBI" id="CHEBI:15378"/>
        <dbReference type="ChEBI" id="CHEBI:30616"/>
        <dbReference type="ChEBI" id="CHEBI:43474"/>
        <dbReference type="ChEBI" id="CHEBI:456216"/>
    </reaction>
</comment>
<gene>
    <name evidence="15" type="ORF">WJX72_005518</name>
</gene>
<dbReference type="InterPro" id="IPR001757">
    <property type="entry name" value="P_typ_ATPase"/>
</dbReference>
<feature type="transmembrane region" description="Helical" evidence="13">
    <location>
        <begin position="863"/>
        <end position="881"/>
    </location>
</feature>
<dbReference type="Pfam" id="PF00122">
    <property type="entry name" value="E1-E2_ATPase"/>
    <property type="match status" value="1"/>
</dbReference>
<comment type="caution">
    <text evidence="15">The sequence shown here is derived from an EMBL/GenBank/DDBJ whole genome shotgun (WGS) entry which is preliminary data.</text>
</comment>
<evidence type="ECO:0000259" key="14">
    <source>
        <dbReference type="Pfam" id="PF00122"/>
    </source>
</evidence>
<dbReference type="Gene3D" id="3.40.1110.10">
    <property type="entry name" value="Calcium-transporting ATPase, cytoplasmic domain N"/>
    <property type="match status" value="1"/>
</dbReference>
<comment type="subcellular location">
    <subcellularLocation>
        <location evidence="1">Membrane</location>
        <topology evidence="1">Multi-pass membrane protein</topology>
    </subcellularLocation>
</comment>
<reference evidence="15 16" key="1">
    <citation type="journal article" date="2024" name="Nat. Commun.">
        <title>Phylogenomics reveals the evolutionary origins of lichenization in chlorophyte algae.</title>
        <authorList>
            <person name="Puginier C."/>
            <person name="Libourel C."/>
            <person name="Otte J."/>
            <person name="Skaloud P."/>
            <person name="Haon M."/>
            <person name="Grisel S."/>
            <person name="Petersen M."/>
            <person name="Berrin J.G."/>
            <person name="Delaux P.M."/>
            <person name="Dal Grande F."/>
            <person name="Keller J."/>
        </authorList>
    </citation>
    <scope>NUCLEOTIDE SEQUENCE [LARGE SCALE GENOMIC DNA]</scope>
    <source>
        <strain evidence="15 16">SAG 2043</strain>
    </source>
</reference>
<dbReference type="EMBL" id="JALJOR010000002">
    <property type="protein sequence ID" value="KAK9823788.1"/>
    <property type="molecule type" value="Genomic_DNA"/>
</dbReference>
<dbReference type="GO" id="GO:0140358">
    <property type="term" value="F:P-type transmembrane transporter activity"/>
    <property type="evidence" value="ECO:0007669"/>
    <property type="project" value="InterPro"/>
</dbReference>
<dbReference type="InterPro" id="IPR023214">
    <property type="entry name" value="HAD_sf"/>
</dbReference>
<evidence type="ECO:0000256" key="10">
    <source>
        <dbReference type="ARBA" id="ARBA00022989"/>
    </source>
</evidence>
<dbReference type="PANTHER" id="PTHR45630">
    <property type="entry name" value="CATION-TRANSPORTING ATPASE-RELATED"/>
    <property type="match status" value="1"/>
</dbReference>
<evidence type="ECO:0000256" key="6">
    <source>
        <dbReference type="ARBA" id="ARBA00022741"/>
    </source>
</evidence>
<evidence type="ECO:0000256" key="4">
    <source>
        <dbReference type="ARBA" id="ARBA00022692"/>
    </source>
</evidence>
<dbReference type="NCBIfam" id="TIGR01494">
    <property type="entry name" value="ATPase_P-type"/>
    <property type="match status" value="1"/>
</dbReference>
<dbReference type="PANTHER" id="PTHR45630:SF8">
    <property type="entry name" value="CATION-TRANSPORTING ATPASE"/>
    <property type="match status" value="1"/>
</dbReference>
<dbReference type="PROSITE" id="PS00154">
    <property type="entry name" value="ATPASE_E1_E2"/>
    <property type="match status" value="1"/>
</dbReference>
<dbReference type="GO" id="GO:0016887">
    <property type="term" value="F:ATP hydrolysis activity"/>
    <property type="evidence" value="ECO:0007669"/>
    <property type="project" value="InterPro"/>
</dbReference>
<dbReference type="GO" id="GO:0016020">
    <property type="term" value="C:membrane"/>
    <property type="evidence" value="ECO:0007669"/>
    <property type="project" value="UniProtKB-SubCell"/>
</dbReference>
<evidence type="ECO:0000256" key="1">
    <source>
        <dbReference type="ARBA" id="ARBA00004141"/>
    </source>
</evidence>
<feature type="domain" description="P-type ATPase A" evidence="14">
    <location>
        <begin position="227"/>
        <end position="320"/>
    </location>
</feature>
<dbReference type="SUPFAM" id="SSF56784">
    <property type="entry name" value="HAD-like"/>
    <property type="match status" value="1"/>
</dbReference>
<evidence type="ECO:0000256" key="5">
    <source>
        <dbReference type="ARBA" id="ARBA00022723"/>
    </source>
</evidence>
<feature type="transmembrane region" description="Helical" evidence="13">
    <location>
        <begin position="833"/>
        <end position="856"/>
    </location>
</feature>
<dbReference type="SUPFAM" id="SSF81665">
    <property type="entry name" value="Calcium ATPase, transmembrane domain M"/>
    <property type="match status" value="1"/>
</dbReference>
<dbReference type="SFLD" id="SFLDF00027">
    <property type="entry name" value="p-type_atpase"/>
    <property type="match status" value="1"/>
</dbReference>
<proteinExistence type="inferred from homology"/>
<dbReference type="Proteomes" id="UP001489004">
    <property type="component" value="Unassembled WGS sequence"/>
</dbReference>
<dbReference type="InterPro" id="IPR006544">
    <property type="entry name" value="P-type_TPase_V"/>
</dbReference>
<dbReference type="GO" id="GO:0005524">
    <property type="term" value="F:ATP binding"/>
    <property type="evidence" value="ECO:0007669"/>
    <property type="project" value="UniProtKB-KW"/>
</dbReference>
<accession>A0AAW1QQP1</accession>
<dbReference type="AlphaFoldDB" id="A0AAW1QQP1"/>
<dbReference type="InterPro" id="IPR023299">
    <property type="entry name" value="ATPase_P-typ_cyto_dom_N"/>
</dbReference>
<dbReference type="SUPFAM" id="SSF81653">
    <property type="entry name" value="Calcium ATPase, transduction domain A"/>
    <property type="match status" value="1"/>
</dbReference>
<evidence type="ECO:0000256" key="13">
    <source>
        <dbReference type="SAM" id="Phobius"/>
    </source>
</evidence>
<feature type="transmembrane region" description="Helical" evidence="13">
    <location>
        <begin position="901"/>
        <end position="923"/>
    </location>
</feature>
<evidence type="ECO:0000313" key="16">
    <source>
        <dbReference type="Proteomes" id="UP001489004"/>
    </source>
</evidence>
<dbReference type="InterPro" id="IPR008250">
    <property type="entry name" value="ATPase_P-typ_transduc_dom_A_sf"/>
</dbReference>
<feature type="transmembrane region" description="Helical" evidence="13">
    <location>
        <begin position="347"/>
        <end position="371"/>
    </location>
</feature>
<dbReference type="Gene3D" id="3.40.50.1000">
    <property type="entry name" value="HAD superfamily/HAD-like"/>
    <property type="match status" value="2"/>
</dbReference>
<dbReference type="InterPro" id="IPR044492">
    <property type="entry name" value="P_typ_ATPase_HD_dom"/>
</dbReference>
<keyword evidence="10 13" id="KW-1133">Transmembrane helix</keyword>
<dbReference type="InterPro" id="IPR018303">
    <property type="entry name" value="ATPase_P-typ_P_site"/>
</dbReference>
<name>A0AAW1QQP1_9CHLO</name>
<dbReference type="SUPFAM" id="SSF81660">
    <property type="entry name" value="Metal cation-transporting ATPase, ATP-binding domain N"/>
    <property type="match status" value="1"/>
</dbReference>
<keyword evidence="7" id="KW-0067">ATP-binding</keyword>
<organism evidence="15 16">
    <name type="scientific">[Myrmecia] bisecta</name>
    <dbReference type="NCBI Taxonomy" id="41462"/>
    <lineage>
        <taxon>Eukaryota</taxon>
        <taxon>Viridiplantae</taxon>
        <taxon>Chlorophyta</taxon>
        <taxon>core chlorophytes</taxon>
        <taxon>Trebouxiophyceae</taxon>
        <taxon>Trebouxiales</taxon>
        <taxon>Trebouxiaceae</taxon>
        <taxon>Myrmecia</taxon>
    </lineage>
</organism>
<dbReference type="GO" id="GO:0019829">
    <property type="term" value="F:ATPase-coupled monoatomic cation transmembrane transporter activity"/>
    <property type="evidence" value="ECO:0007669"/>
    <property type="project" value="TreeGrafter"/>
</dbReference>
<evidence type="ECO:0000313" key="15">
    <source>
        <dbReference type="EMBL" id="KAK9823788.1"/>
    </source>
</evidence>
<keyword evidence="16" id="KW-1185">Reference proteome</keyword>
<evidence type="ECO:0000256" key="12">
    <source>
        <dbReference type="ARBA" id="ARBA00049360"/>
    </source>
</evidence>
<dbReference type="InterPro" id="IPR059000">
    <property type="entry name" value="ATPase_P-type_domA"/>
</dbReference>
<keyword evidence="8" id="KW-0460">Magnesium</keyword>
<dbReference type="PRINTS" id="PR00119">
    <property type="entry name" value="CATATPASE"/>
</dbReference>
<keyword evidence="6" id="KW-0547">Nucleotide-binding</keyword>
<dbReference type="InterPro" id="IPR036412">
    <property type="entry name" value="HAD-like_sf"/>
</dbReference>
<evidence type="ECO:0000256" key="7">
    <source>
        <dbReference type="ARBA" id="ARBA00022840"/>
    </source>
</evidence>
<evidence type="ECO:0000256" key="2">
    <source>
        <dbReference type="ARBA" id="ARBA00006000"/>
    </source>
</evidence>
<evidence type="ECO:0000256" key="9">
    <source>
        <dbReference type="ARBA" id="ARBA00022967"/>
    </source>
</evidence>
<keyword evidence="5" id="KW-0479">Metal-binding</keyword>
<dbReference type="GO" id="GO:0046872">
    <property type="term" value="F:metal ion binding"/>
    <property type="evidence" value="ECO:0007669"/>
    <property type="project" value="UniProtKB-KW"/>
</dbReference>
<keyword evidence="11 13" id="KW-0472">Membrane</keyword>